<dbReference type="InterPro" id="IPR026873">
    <property type="entry name" value="Ptb1"/>
</dbReference>
<dbReference type="RefSeq" id="XP_020066209.1">
    <property type="nucleotide sequence ID" value="XM_020206597.1"/>
</dbReference>
<dbReference type="Gene3D" id="1.50.10.20">
    <property type="match status" value="1"/>
</dbReference>
<proteinExistence type="inferred from homology"/>
<dbReference type="OrthoDB" id="5428259at2759"/>
<name>A0A1E4SNT9_9ASCO</name>
<evidence type="ECO:0000256" key="5">
    <source>
        <dbReference type="ARBA" id="ARBA00022737"/>
    </source>
</evidence>
<comment type="similarity">
    <text evidence="1 8">Belongs to the protein prenyltransferase subunit beta family.</text>
</comment>
<evidence type="ECO:0000256" key="6">
    <source>
        <dbReference type="ARBA" id="ARBA00022833"/>
    </source>
</evidence>
<dbReference type="SUPFAM" id="SSF48239">
    <property type="entry name" value="Terpenoid cyclases/Protein prenyltransferases"/>
    <property type="match status" value="1"/>
</dbReference>
<comment type="function">
    <text evidence="8">Catalyzes the transfer of a geranylgeranyl moiety from geranylgeranyl diphosphate to both cysteines of proteins with the C-terminal sequence -XXCC, -XCXC and -CCXX.</text>
</comment>
<comment type="cofactor">
    <cofactor evidence="8">
        <name>Zn(2+)</name>
        <dbReference type="ChEBI" id="CHEBI:29105"/>
    </cofactor>
    <text evidence="8">Binds 1 zinc ion per subunit.</text>
</comment>
<dbReference type="Proteomes" id="UP000094285">
    <property type="component" value="Unassembled WGS sequence"/>
</dbReference>
<evidence type="ECO:0000259" key="9">
    <source>
        <dbReference type="Pfam" id="PF00432"/>
    </source>
</evidence>
<dbReference type="GO" id="GO:0005968">
    <property type="term" value="C:Rab-protein geranylgeranyltransferase complex"/>
    <property type="evidence" value="ECO:0007669"/>
    <property type="project" value="UniProtKB-UniRule"/>
</dbReference>
<dbReference type="GeneID" id="30980734"/>
<accession>A0A1E4SNT9</accession>
<sequence length="333" mass="37449">MEVSDQPSEHQFLKQKHIQYVIEQDSHKSYEYWLSEHLRMNGLYWGVTALATMDVLEANLPRGKVEEYVMSCWDSASGAFGAFPKHDGHILSTLSALQILLIYDVAMPTLDSEKRSQLTQFIVGLQQDDGSFQGDRFGEIDTRFSYTALSSLSILGELTPEIADPAIAFIMQCQNFDGSFGLVPGSESHAAQVFTCIGSLAICDLLHLLKDDTKLSNWLSERQVLPSGGFNGRPEKLPDVCYSWWVLSSLAIFGKKHWVDLPMLEKFILACQDGSDGGISDRPDNQTDIYHTCFGIAGLSLIDHRRYGFKEIDPVYCMPSETTQHFTKWKRVS</sequence>
<evidence type="ECO:0000256" key="4">
    <source>
        <dbReference type="ARBA" id="ARBA00022723"/>
    </source>
</evidence>
<dbReference type="Pfam" id="PF00432">
    <property type="entry name" value="Prenyltrans"/>
    <property type="match status" value="1"/>
</dbReference>
<dbReference type="EC" id="2.5.1.60" evidence="8"/>
<evidence type="ECO:0000256" key="3">
    <source>
        <dbReference type="ARBA" id="ARBA00022679"/>
    </source>
</evidence>
<keyword evidence="4 8" id="KW-0479">Metal-binding</keyword>
<organism evidence="10 11">
    <name type="scientific">Suhomyces tanzawaensis NRRL Y-17324</name>
    <dbReference type="NCBI Taxonomy" id="984487"/>
    <lineage>
        <taxon>Eukaryota</taxon>
        <taxon>Fungi</taxon>
        <taxon>Dikarya</taxon>
        <taxon>Ascomycota</taxon>
        <taxon>Saccharomycotina</taxon>
        <taxon>Pichiomycetes</taxon>
        <taxon>Debaryomycetaceae</taxon>
        <taxon>Suhomyces</taxon>
    </lineage>
</organism>
<keyword evidence="11" id="KW-1185">Reference proteome</keyword>
<dbReference type="EMBL" id="KV453910">
    <property type="protein sequence ID" value="ODV81087.1"/>
    <property type="molecule type" value="Genomic_DNA"/>
</dbReference>
<evidence type="ECO:0000256" key="7">
    <source>
        <dbReference type="ARBA" id="ARBA00047658"/>
    </source>
</evidence>
<dbReference type="InterPro" id="IPR001330">
    <property type="entry name" value="Prenyltrans"/>
</dbReference>
<evidence type="ECO:0000313" key="11">
    <source>
        <dbReference type="Proteomes" id="UP000094285"/>
    </source>
</evidence>
<dbReference type="InterPro" id="IPR008930">
    <property type="entry name" value="Terpenoid_cyclase/PrenylTrfase"/>
</dbReference>
<dbReference type="PANTHER" id="PTHR11774:SF11">
    <property type="entry name" value="GERANYLGERANYL TRANSFERASE TYPE-2 SUBUNIT BETA"/>
    <property type="match status" value="1"/>
</dbReference>
<dbReference type="GO" id="GO:0046872">
    <property type="term" value="F:metal ion binding"/>
    <property type="evidence" value="ECO:0007669"/>
    <property type="project" value="UniProtKB-KW"/>
</dbReference>
<dbReference type="AlphaFoldDB" id="A0A1E4SNT9"/>
<dbReference type="STRING" id="984487.A0A1E4SNT9"/>
<reference evidence="11" key="1">
    <citation type="submission" date="2016-05" db="EMBL/GenBank/DDBJ databases">
        <title>Comparative genomics of biotechnologically important yeasts.</title>
        <authorList>
            <consortium name="DOE Joint Genome Institute"/>
            <person name="Riley R."/>
            <person name="Haridas S."/>
            <person name="Wolfe K.H."/>
            <person name="Lopes M.R."/>
            <person name="Hittinger C.T."/>
            <person name="Goker M."/>
            <person name="Salamov A."/>
            <person name="Wisecaver J."/>
            <person name="Long T.M."/>
            <person name="Aerts A.L."/>
            <person name="Barry K."/>
            <person name="Choi C."/>
            <person name="Clum A."/>
            <person name="Coughlan A.Y."/>
            <person name="Deshpande S."/>
            <person name="Douglass A.P."/>
            <person name="Hanson S.J."/>
            <person name="Klenk H.-P."/>
            <person name="Labutti K."/>
            <person name="Lapidus A."/>
            <person name="Lindquist E."/>
            <person name="Lipzen A."/>
            <person name="Meier-Kolthoff J.P."/>
            <person name="Ohm R.A."/>
            <person name="Otillar R.P."/>
            <person name="Pangilinan J."/>
            <person name="Peng Y."/>
            <person name="Rokas A."/>
            <person name="Rosa C.A."/>
            <person name="Scheuner C."/>
            <person name="Sibirny A.A."/>
            <person name="Slot J.C."/>
            <person name="Stielow J.B."/>
            <person name="Sun H."/>
            <person name="Kurtzman C.P."/>
            <person name="Blackwell M."/>
            <person name="Grigoriev I.V."/>
            <person name="Jeffries T.W."/>
        </authorList>
    </citation>
    <scope>NUCLEOTIDE SEQUENCE [LARGE SCALE GENOMIC DNA]</scope>
    <source>
        <strain evidence="11">NRRL Y-17324</strain>
    </source>
</reference>
<dbReference type="GO" id="GO:0004663">
    <property type="term" value="F:Rab geranylgeranyltransferase activity"/>
    <property type="evidence" value="ECO:0007669"/>
    <property type="project" value="UniProtKB-UniRule"/>
</dbReference>
<keyword evidence="5" id="KW-0677">Repeat</keyword>
<keyword evidence="6 8" id="KW-0862">Zinc</keyword>
<keyword evidence="2 8" id="KW-0637">Prenyltransferase</keyword>
<evidence type="ECO:0000256" key="2">
    <source>
        <dbReference type="ARBA" id="ARBA00022602"/>
    </source>
</evidence>
<protein>
    <recommendedName>
        <fullName evidence="8">Geranylgeranyl transferase type-2 subunit beta</fullName>
        <ecNumber evidence="8">2.5.1.60</ecNumber>
    </recommendedName>
</protein>
<feature type="domain" description="Prenyltransferase alpha-alpha toroid" evidence="9">
    <location>
        <begin position="12"/>
        <end position="318"/>
    </location>
</feature>
<dbReference type="InterPro" id="IPR045089">
    <property type="entry name" value="PGGT1B-like"/>
</dbReference>
<evidence type="ECO:0000313" key="10">
    <source>
        <dbReference type="EMBL" id="ODV81087.1"/>
    </source>
</evidence>
<evidence type="ECO:0000256" key="8">
    <source>
        <dbReference type="RuleBase" id="RU365076"/>
    </source>
</evidence>
<dbReference type="CDD" id="cd02894">
    <property type="entry name" value="GGTase-II"/>
    <property type="match status" value="1"/>
</dbReference>
<gene>
    <name evidence="10" type="ORF">CANTADRAFT_20627</name>
</gene>
<keyword evidence="3 8" id="KW-0808">Transferase</keyword>
<dbReference type="PANTHER" id="PTHR11774">
    <property type="entry name" value="GERANYLGERANYL TRANSFERASE TYPE BETA SUBUNIT"/>
    <property type="match status" value="1"/>
</dbReference>
<comment type="catalytic activity">
    <reaction evidence="7 8">
        <text>geranylgeranyl diphosphate + L-cysteinyl-[protein] = S-geranylgeranyl-L-cysteinyl-[protein] + diphosphate</text>
        <dbReference type="Rhea" id="RHEA:21240"/>
        <dbReference type="Rhea" id="RHEA-COMP:10131"/>
        <dbReference type="Rhea" id="RHEA-COMP:11537"/>
        <dbReference type="ChEBI" id="CHEBI:29950"/>
        <dbReference type="ChEBI" id="CHEBI:33019"/>
        <dbReference type="ChEBI" id="CHEBI:57533"/>
        <dbReference type="ChEBI" id="CHEBI:86021"/>
        <dbReference type="EC" id="2.5.1.60"/>
    </reaction>
</comment>
<evidence type="ECO:0000256" key="1">
    <source>
        <dbReference type="ARBA" id="ARBA00010497"/>
    </source>
</evidence>
<dbReference type="FunFam" id="1.50.10.20:FF:000028">
    <property type="entry name" value="Geranylgeranyl transferase type-2 subunit beta"/>
    <property type="match status" value="1"/>
</dbReference>